<dbReference type="GO" id="GO:0034722">
    <property type="term" value="F:gamma-glutamyl-peptidase activity"/>
    <property type="evidence" value="ECO:0007669"/>
    <property type="project" value="TreeGrafter"/>
</dbReference>
<dbReference type="AlphaFoldDB" id="A0A7S3VMA5"/>
<dbReference type="PANTHER" id="PTHR11315:SF0">
    <property type="entry name" value="FOLATE GAMMA-GLUTAMYL HYDROLASE"/>
    <property type="match status" value="1"/>
</dbReference>
<dbReference type="GO" id="GO:0046900">
    <property type="term" value="P:tetrahydrofolylpolyglutamate metabolic process"/>
    <property type="evidence" value="ECO:0007669"/>
    <property type="project" value="TreeGrafter"/>
</dbReference>
<evidence type="ECO:0000256" key="2">
    <source>
        <dbReference type="PROSITE-ProRule" id="PRU00607"/>
    </source>
</evidence>
<evidence type="ECO:0008006" key="5">
    <source>
        <dbReference type="Google" id="ProtNLM"/>
    </source>
</evidence>
<keyword evidence="3" id="KW-0472">Membrane</keyword>
<reference evidence="4" key="1">
    <citation type="submission" date="2021-01" db="EMBL/GenBank/DDBJ databases">
        <authorList>
            <person name="Corre E."/>
            <person name="Pelletier E."/>
            <person name="Niang G."/>
            <person name="Scheremetjew M."/>
            <person name="Finn R."/>
            <person name="Kale V."/>
            <person name="Holt S."/>
            <person name="Cochrane G."/>
            <person name="Meng A."/>
            <person name="Brown T."/>
            <person name="Cohen L."/>
        </authorList>
    </citation>
    <scope>NUCLEOTIDE SEQUENCE</scope>
    <source>
        <strain evidence="4">CCMP1320</strain>
    </source>
</reference>
<feature type="active site" description="Proton donor" evidence="1">
    <location>
        <position position="110"/>
    </location>
</feature>
<dbReference type="SUPFAM" id="SSF52317">
    <property type="entry name" value="Class I glutamine amidotransferase-like"/>
    <property type="match status" value="1"/>
</dbReference>
<sequence>MLHTLASNVTAKSLLVDTKAGPHATNIKFWNKAAMQSKLFGNLLGRLQNALESEHIIFQDHKSGISPAIYDKYPSLSSWYRILSTSKDIDGDLITSIEGVKYPFFGTQWHPEMPPYEFYLEQIPHSSEAIQVSQHTGSVLVEAAKKSLHRPQSKEQELELVGLMSGAHVNVADEENASMTYFFDAKVKLDVRDDEMKEGPQRRLLQGNEPATKAQLDDVESKVRELRGLFGLYGLFGIFGVFGTLYEMKRKMTGYGEASPRV</sequence>
<evidence type="ECO:0000256" key="3">
    <source>
        <dbReference type="SAM" id="Phobius"/>
    </source>
</evidence>
<keyword evidence="3" id="KW-0812">Transmembrane</keyword>
<name>A0A7S3VMA5_DUNTE</name>
<dbReference type="Gene3D" id="3.40.50.880">
    <property type="match status" value="1"/>
</dbReference>
<keyword evidence="3" id="KW-1133">Transmembrane helix</keyword>
<gene>
    <name evidence="4" type="ORF">DTER00134_LOCUS9855</name>
</gene>
<dbReference type="GO" id="GO:0005773">
    <property type="term" value="C:vacuole"/>
    <property type="evidence" value="ECO:0007669"/>
    <property type="project" value="TreeGrafter"/>
</dbReference>
<protein>
    <recommendedName>
        <fullName evidence="5">Folate gamma-glutamyl hydrolase</fullName>
    </recommendedName>
</protein>
<dbReference type="InterPro" id="IPR015527">
    <property type="entry name" value="Pept_C26_g-glut_hydrolase"/>
</dbReference>
<dbReference type="PROSITE" id="PS51275">
    <property type="entry name" value="PEPTIDASE_C26_GGH"/>
    <property type="match status" value="1"/>
</dbReference>
<dbReference type="PANTHER" id="PTHR11315">
    <property type="entry name" value="PROTEASE FAMILY C26 GAMMA-GLUTAMYL HYDROLASE"/>
    <property type="match status" value="1"/>
</dbReference>
<accession>A0A7S3VMA5</accession>
<dbReference type="InterPro" id="IPR029062">
    <property type="entry name" value="Class_I_gatase-like"/>
</dbReference>
<evidence type="ECO:0000313" key="4">
    <source>
        <dbReference type="EMBL" id="CAE0494782.1"/>
    </source>
</evidence>
<dbReference type="EMBL" id="HBIP01016813">
    <property type="protein sequence ID" value="CAE0494782.1"/>
    <property type="molecule type" value="Transcribed_RNA"/>
</dbReference>
<proteinExistence type="predicted"/>
<feature type="transmembrane region" description="Helical" evidence="3">
    <location>
        <begin position="228"/>
        <end position="246"/>
    </location>
</feature>
<comment type="caution">
    <text evidence="2">Lacks conserved residue(s) required for the propagation of feature annotation.</text>
</comment>
<organism evidence="4">
    <name type="scientific">Dunaliella tertiolecta</name>
    <name type="common">Green alga</name>
    <dbReference type="NCBI Taxonomy" id="3047"/>
    <lineage>
        <taxon>Eukaryota</taxon>
        <taxon>Viridiplantae</taxon>
        <taxon>Chlorophyta</taxon>
        <taxon>core chlorophytes</taxon>
        <taxon>Chlorophyceae</taxon>
        <taxon>CS clade</taxon>
        <taxon>Chlamydomonadales</taxon>
        <taxon>Dunaliellaceae</taxon>
        <taxon>Dunaliella</taxon>
    </lineage>
</organism>
<evidence type="ECO:0000256" key="1">
    <source>
        <dbReference type="PIRSR" id="PIRSR615527-1"/>
    </source>
</evidence>